<accession>A0A4Y2KDL5</accession>
<dbReference type="PANTHER" id="PTHR24198:SF165">
    <property type="entry name" value="ANKYRIN REPEAT-CONTAINING PROTEIN-RELATED"/>
    <property type="match status" value="1"/>
</dbReference>
<feature type="repeat" description="ANK" evidence="16">
    <location>
        <begin position="1000"/>
        <end position="1032"/>
    </location>
</feature>
<feature type="repeat" description="ANK" evidence="16">
    <location>
        <begin position="1583"/>
        <end position="1615"/>
    </location>
</feature>
<keyword evidence="10 16" id="KW-0040">ANK repeat</keyword>
<keyword evidence="12" id="KW-1053">Target membrane</keyword>
<keyword evidence="4" id="KW-0964">Secreted</keyword>
<evidence type="ECO:0000256" key="10">
    <source>
        <dbReference type="ARBA" id="ARBA00023043"/>
    </source>
</evidence>
<dbReference type="Pfam" id="PF12796">
    <property type="entry name" value="Ank_2"/>
    <property type="match status" value="7"/>
</dbReference>
<dbReference type="PANTHER" id="PTHR24198">
    <property type="entry name" value="ANKYRIN REPEAT AND PROTEIN KINASE DOMAIN-CONTAINING PROTEIN"/>
    <property type="match status" value="1"/>
</dbReference>
<evidence type="ECO:0000256" key="17">
    <source>
        <dbReference type="SAM" id="Coils"/>
    </source>
</evidence>
<feature type="repeat" description="ANK" evidence="16">
    <location>
        <begin position="1099"/>
        <end position="1131"/>
    </location>
</feature>
<name>A0A4Y2KDL5_ARAVE</name>
<dbReference type="GO" id="GO:0005576">
    <property type="term" value="C:extracellular region"/>
    <property type="evidence" value="ECO:0007669"/>
    <property type="project" value="UniProtKB-SubCell"/>
</dbReference>
<organism evidence="18 19">
    <name type="scientific">Araneus ventricosus</name>
    <name type="common">Orbweaver spider</name>
    <name type="synonym">Epeira ventricosa</name>
    <dbReference type="NCBI Taxonomy" id="182803"/>
    <lineage>
        <taxon>Eukaryota</taxon>
        <taxon>Metazoa</taxon>
        <taxon>Ecdysozoa</taxon>
        <taxon>Arthropoda</taxon>
        <taxon>Chelicerata</taxon>
        <taxon>Arachnida</taxon>
        <taxon>Araneae</taxon>
        <taxon>Araneomorphae</taxon>
        <taxon>Entelegynae</taxon>
        <taxon>Araneoidea</taxon>
        <taxon>Araneidae</taxon>
        <taxon>Araneus</taxon>
    </lineage>
</organism>
<evidence type="ECO:0000256" key="5">
    <source>
        <dbReference type="ARBA" id="ARBA00022537"/>
    </source>
</evidence>
<feature type="repeat" description="ANK" evidence="16">
    <location>
        <begin position="1231"/>
        <end position="1263"/>
    </location>
</feature>
<dbReference type="PROSITE" id="PS50088">
    <property type="entry name" value="ANK_REPEAT"/>
    <property type="match status" value="18"/>
</dbReference>
<sequence length="2240" mass="254191">MARYRQDYNLLSLSAESCEFVINEYNDLDEVSAKILYIDVLKAVKGVISDGKIDCLMNLSLVLKEIGKFKKDECLENYKHSDGIGSFNLVSLACKNKAIKVLRYIYSDESQTLHNLSSKISGVRKKESLMSAKDEFCHHAFYYAIRSNMTDLLSFLVDKWQSQYGDESLDDLLSQSYKELKLRNVSLTTEMQLFVHSKLLELRFFHASTSGSSETGNSWEEIKKRIELVVRYIKSIKNDYWNRDPDEKFIFIAEFIAKNIHVLKYLLKSTYDRLPWEEIEFCLTIFIKCCKNSSEPNLVYNSVLNKKQLLSHLLNFSAALDSQHHNFENSNVMRLAKSVKLPRDSVIDNIIKENSKFRKLYDDYEKIRDFCSLEIIESYADLIESRDATEERRHLLVSRVLQVMGEHLKNTLDSPKLSTKTAEALLSSLSLNTRNIITKLRDSLSHEESLLIRSEIEKKAHLFKNLPADISKIKNVITNMLYVKRIAFLKNLMQKMKLCDTFEGIRDLYGPFHYSVDLHRQEMENTFLKTSFKGDLERLEELISRLDKNLNDKSLSEKSLFDRIHYLIRREKAIFENIILANRFSTAFHHIVYNYNQFYSSHRLNFMPDMVDIFSEISTSEIPLEKMQYIEAPVRKLLGSVLSRIVPSGNQKVYGILCSISYFLNFEMGSVKWIEEFRDIVSENTIRVNQSLSENLLTSKFSLLKESLIDFDLKNGASSADLSSFVRNPELRAVTEMLILDILCILESSCSRNPFFLDSYLPLITGRNLRNHLAHGNTLLDVCLEENCIQLLINAKKILTAVWPKNNKKMDRVIKCDCTKLQSSIEDDLRIISCQQKLFVALGEGNMKDVEECVREGADVYGKDCNLWTCLHFAGKAPDIAAVEWILKQGVDINAKSTAAQTVLHIAAKFNGIELVRFLVELQHISLEICDSNGKTPLHVAVENQSNDVVKYISELEISTTRKDKDGFTPLHTAIYRQNTDAAKILLEKETNVDENKWHINFTPLHIATMSEDLDLVELLIAKKASADSRCDFGNTSLHLATLKGNYGIVKVLVANSADVNAENEAGSTPLHNAAASGSTEAVEVLLEHGSDINKSDHIQYTPLMSAAKCGHASIAELLFQKGALVNSKNDIGLTPLHFAAQMGHCGTVELLINYKAIIDFKSNKNLTALHLSAVGGHKEVVKLLLKEGADINATESTNSTPLHLAAAGGHKDIVDLLLDEGACVDWKNEREFTALHIAALNADRGIAESLLKKGADIQANDANKDTPTHILIARGLSDLLTSEERNFNFLDVNGYNLLHLAALFGDQMLVEYCIENNFDIHARSNSGLTALHLAADSNHQKVVSFLLQKGAEIGAVDEDGDTPFYFAAKNNCRETVKILVSHEIPDLKPASDDKIKALIHSVCFGRSDIVDILFKNYKFDINNELKTCLLIAAVCNNHKYIMATLLERGFEIDGDARPLHDVFTNKHHDLAALLDKGFEIDGGSRPLRVAVNNKHYEMVEFLLAKGANPNLPDEKNLTPLHIAAIRGDAEMLDIFLSQKADIRIESEVILLAAKLAVLNNQLDVIKRLLQLKFIDINFKGSGGNTWLHSSARSGSLDVTRYLVAEGADINAKYGKDCKPVHIAAERGFKDMVEFYLNCNDLEDETAELLLRAACNGKANVCELLLERNPDVNKIHSNVVTSMHFALLKGHKDVLRVFLHCGSYYNSPLLTLLRQTKDNDAASLLRKVKKLFTFVQNNAASEVETLFKAQSISEYCIANAKCVKKETVLHYASWKGYNEIVEILLKYNADPNARTKTGYTPLHYAAKFSHFSIVRALLSNGAMYNAISQTGKTPLDCAADRKIRDFFLFLKYIFKKVQDNDPSVLENLIGKDEGVMRAVIRAKNQEGNTLLDVAHICDFAKSAELQMLFETDVYSDLVLAAKFEFEGRYAEAFSAYECVVKKRLAIFGPCSHPVLDAKFKLAELYKTQQKFDKALDLFKDIHHIRKEKLGELHKETLFCETHIGLVLLEQEKKQEALNIFKTVYFRQKEKFDDFNAILNEIGLRTVLYEMNKFEEALKIIMEFEEKYSQKKDELWPVLTDLRFSKSEILKSQGKYPEALELFKDQYKKRKYHLTPHHPYALDALSKVALVLFLQKKFDESLKVYRKVLDIQRCNLPEDHIEILKTEFYIGDVLVMQQMLVAALKMFLSLERRIAAVEPDSDLMKANKHRLEILKDTFSSIGLQCTFERIQNRSKQPGKKP</sequence>
<keyword evidence="3" id="KW-0268">Exocytosis</keyword>
<evidence type="ECO:0000256" key="9">
    <source>
        <dbReference type="ARBA" id="ARBA00023028"/>
    </source>
</evidence>
<dbReference type="SMART" id="SM00248">
    <property type="entry name" value="ANK"/>
    <property type="match status" value="29"/>
</dbReference>
<feature type="repeat" description="ANK" evidence="16">
    <location>
        <begin position="1764"/>
        <end position="1796"/>
    </location>
</feature>
<feature type="repeat" description="ANK" evidence="16">
    <location>
        <begin position="1516"/>
        <end position="1548"/>
    </location>
</feature>
<dbReference type="InterPro" id="IPR036770">
    <property type="entry name" value="Ankyrin_rpt-contain_sf"/>
</dbReference>
<evidence type="ECO:0000313" key="18">
    <source>
        <dbReference type="EMBL" id="GBM99855.1"/>
    </source>
</evidence>
<keyword evidence="5" id="KW-1052">Target cell membrane</keyword>
<keyword evidence="9" id="KW-0638">Presynaptic neurotoxin</keyword>
<evidence type="ECO:0000256" key="3">
    <source>
        <dbReference type="ARBA" id="ARBA00022483"/>
    </source>
</evidence>
<dbReference type="InterPro" id="IPR019734">
    <property type="entry name" value="TPR_rpt"/>
</dbReference>
<evidence type="ECO:0000313" key="19">
    <source>
        <dbReference type="Proteomes" id="UP000499080"/>
    </source>
</evidence>
<evidence type="ECO:0000256" key="15">
    <source>
        <dbReference type="ARBA" id="ARBA00049811"/>
    </source>
</evidence>
<evidence type="ECO:0000256" key="7">
    <source>
        <dbReference type="ARBA" id="ARBA00022699"/>
    </source>
</evidence>
<feature type="repeat" description="ANK" evidence="16">
    <location>
        <begin position="1797"/>
        <end position="1829"/>
    </location>
</feature>
<keyword evidence="17" id="KW-0175">Coiled coil</keyword>
<keyword evidence="11" id="KW-0472">Membrane</keyword>
<evidence type="ECO:0000256" key="14">
    <source>
        <dbReference type="ARBA" id="ARBA00049715"/>
    </source>
</evidence>
<feature type="repeat" description="ANK" evidence="16">
    <location>
        <begin position="1165"/>
        <end position="1197"/>
    </location>
</feature>
<dbReference type="GO" id="GO:0044231">
    <property type="term" value="C:host cell presynaptic membrane"/>
    <property type="evidence" value="ECO:0007669"/>
    <property type="project" value="UniProtKB-KW"/>
</dbReference>
<evidence type="ECO:0000256" key="13">
    <source>
        <dbReference type="ARBA" id="ARBA00049657"/>
    </source>
</evidence>
<dbReference type="Pfam" id="PF00023">
    <property type="entry name" value="Ank"/>
    <property type="match status" value="4"/>
</dbReference>
<evidence type="ECO:0000256" key="6">
    <source>
        <dbReference type="ARBA" id="ARBA00022656"/>
    </source>
</evidence>
<dbReference type="PROSITE" id="PS50297">
    <property type="entry name" value="ANK_REP_REGION"/>
    <property type="match status" value="16"/>
</dbReference>
<evidence type="ECO:0000256" key="16">
    <source>
        <dbReference type="PROSITE-ProRule" id="PRU00023"/>
    </source>
</evidence>
<keyword evidence="8" id="KW-0677">Repeat</keyword>
<feature type="repeat" description="ANK" evidence="16">
    <location>
        <begin position="1198"/>
        <end position="1230"/>
    </location>
</feature>
<dbReference type="SUPFAM" id="SSF48403">
    <property type="entry name" value="Ankyrin repeat"/>
    <property type="match status" value="3"/>
</dbReference>
<feature type="coiled-coil region" evidence="17">
    <location>
        <begin position="529"/>
        <end position="556"/>
    </location>
</feature>
<evidence type="ECO:0000256" key="11">
    <source>
        <dbReference type="ARBA" id="ARBA00023136"/>
    </source>
</evidence>
<dbReference type="InterPro" id="IPR011990">
    <property type="entry name" value="TPR-like_helical_dom_sf"/>
</dbReference>
<dbReference type="PRINTS" id="PR01415">
    <property type="entry name" value="ANKYRIN"/>
</dbReference>
<comment type="similarity">
    <text evidence="13">Belongs to the cationic peptide 01 (latrotoxin) family. 03 (alpha-latrotoxin) subfamily.</text>
</comment>
<dbReference type="GO" id="GO:0090729">
    <property type="term" value="F:toxin activity"/>
    <property type="evidence" value="ECO:0007669"/>
    <property type="project" value="UniProtKB-KW"/>
</dbReference>
<feature type="repeat" description="ANK" evidence="16">
    <location>
        <begin position="1327"/>
        <end position="1359"/>
    </location>
</feature>
<feature type="repeat" description="ANK" evidence="16">
    <location>
        <begin position="966"/>
        <end position="998"/>
    </location>
</feature>
<keyword evidence="19" id="KW-1185">Reference proteome</keyword>
<dbReference type="SUPFAM" id="SSF48452">
    <property type="entry name" value="TPR-like"/>
    <property type="match status" value="2"/>
</dbReference>
<dbReference type="Proteomes" id="UP000499080">
    <property type="component" value="Unassembled WGS sequence"/>
</dbReference>
<evidence type="ECO:0000256" key="2">
    <source>
        <dbReference type="ARBA" id="ARBA00004613"/>
    </source>
</evidence>
<keyword evidence="7" id="KW-0528">Neurotoxin</keyword>
<feature type="repeat" description="ANK" evidence="16">
    <location>
        <begin position="933"/>
        <end position="965"/>
    </location>
</feature>
<dbReference type="InterPro" id="IPR002110">
    <property type="entry name" value="Ankyrin_rpt"/>
</dbReference>
<keyword evidence="6" id="KW-0800">Toxin</keyword>
<feature type="repeat" description="ANK" evidence="16">
    <location>
        <begin position="866"/>
        <end position="898"/>
    </location>
</feature>
<dbReference type="EMBL" id="BGPR01004454">
    <property type="protein sequence ID" value="GBM99855.1"/>
    <property type="molecule type" value="Genomic_DNA"/>
</dbReference>
<feature type="repeat" description="ANK" evidence="16">
    <location>
        <begin position="1066"/>
        <end position="1098"/>
    </location>
</feature>
<feature type="repeat" description="ANK" evidence="16">
    <location>
        <begin position="1294"/>
        <end position="1326"/>
    </location>
</feature>
<evidence type="ECO:0000256" key="1">
    <source>
        <dbReference type="ARBA" id="ARBA00004175"/>
    </source>
</evidence>
<evidence type="ECO:0000256" key="8">
    <source>
        <dbReference type="ARBA" id="ARBA00022737"/>
    </source>
</evidence>
<gene>
    <name evidence="18" type="primary">ANK1_0</name>
    <name evidence="18" type="ORF">AVEN_204384_1</name>
</gene>
<feature type="repeat" description="ANK" evidence="16">
    <location>
        <begin position="1033"/>
        <end position="1065"/>
    </location>
</feature>
<proteinExistence type="inferred from homology"/>
<feature type="repeat" description="ANK" evidence="16">
    <location>
        <begin position="1483"/>
        <end position="1515"/>
    </location>
</feature>
<feature type="repeat" description="ANK" evidence="16">
    <location>
        <begin position="1132"/>
        <end position="1164"/>
    </location>
</feature>
<comment type="subcellular location">
    <subcellularLocation>
        <location evidence="2">Secreted</location>
    </subcellularLocation>
    <subcellularLocation>
        <location evidence="1">Target cell membrane</location>
    </subcellularLocation>
</comment>
<dbReference type="OrthoDB" id="6433141at2759"/>
<dbReference type="GO" id="GO:0006887">
    <property type="term" value="P:exocytosis"/>
    <property type="evidence" value="ECO:0007669"/>
    <property type="project" value="UniProtKB-KW"/>
</dbReference>
<dbReference type="Gene3D" id="1.25.40.10">
    <property type="entry name" value="Tetratricopeptide repeat domain"/>
    <property type="match status" value="2"/>
</dbReference>
<dbReference type="GO" id="GO:0044218">
    <property type="term" value="C:other organism cell membrane"/>
    <property type="evidence" value="ECO:0007669"/>
    <property type="project" value="UniProtKB-KW"/>
</dbReference>
<protein>
    <recommendedName>
        <fullName evidence="15">Alpha-latrotoxin</fullName>
    </recommendedName>
</protein>
<dbReference type="Gene3D" id="1.25.40.20">
    <property type="entry name" value="Ankyrin repeat-containing domain"/>
    <property type="match status" value="8"/>
</dbReference>
<dbReference type="SMART" id="SM00028">
    <property type="entry name" value="TPR"/>
    <property type="match status" value="3"/>
</dbReference>
<reference evidence="18 19" key="1">
    <citation type="journal article" date="2019" name="Sci. Rep.">
        <title>Orb-weaving spider Araneus ventricosus genome elucidates the spidroin gene catalogue.</title>
        <authorList>
            <person name="Kono N."/>
            <person name="Nakamura H."/>
            <person name="Ohtoshi R."/>
            <person name="Moran D.A.P."/>
            <person name="Shinohara A."/>
            <person name="Yoshida Y."/>
            <person name="Fujiwara M."/>
            <person name="Mori M."/>
            <person name="Tomita M."/>
            <person name="Arakawa K."/>
        </authorList>
    </citation>
    <scope>NUCLEOTIDE SEQUENCE [LARGE SCALE GENOMIC DNA]</scope>
</reference>
<comment type="subunit">
    <text evidence="14">Homotetramer in membranes.</text>
</comment>
<comment type="caution">
    <text evidence="18">The sequence shown here is derived from an EMBL/GenBank/DDBJ whole genome shotgun (WGS) entry which is preliminary data.</text>
</comment>
<evidence type="ECO:0000256" key="4">
    <source>
        <dbReference type="ARBA" id="ARBA00022525"/>
    </source>
</evidence>
<evidence type="ECO:0000256" key="12">
    <source>
        <dbReference type="ARBA" id="ARBA00023298"/>
    </source>
</evidence>